<name>A0A8T0H0N7_CERPU</name>
<comment type="caution">
    <text evidence="1">The sequence shown here is derived from an EMBL/GenBank/DDBJ whole genome shotgun (WGS) entry which is preliminary data.</text>
</comment>
<evidence type="ECO:0000313" key="1">
    <source>
        <dbReference type="EMBL" id="KAG0564683.1"/>
    </source>
</evidence>
<keyword evidence="2" id="KW-1185">Reference proteome</keyword>
<dbReference type="AlphaFoldDB" id="A0A8T0H0N7"/>
<sequence>MAGIELPIEGWRFKQAHELGYSEESVRAINLGFYSRARDVCVRRVGWDVEMAASAYAWDVTLVLMLTMATLTSIRAARACEAPVFDEFGKPHTADRPPSELRKIEQHHGASLDKRSLNKLFCTVKKPWIGRHRLETLCIEFASPFEALH</sequence>
<gene>
    <name evidence="1" type="ORF">KC19_8G131000</name>
</gene>
<dbReference type="EMBL" id="CM026429">
    <property type="protein sequence ID" value="KAG0564683.1"/>
    <property type="molecule type" value="Genomic_DNA"/>
</dbReference>
<reference evidence="1" key="1">
    <citation type="submission" date="2020-06" db="EMBL/GenBank/DDBJ databases">
        <title>WGS assembly of Ceratodon purpureus strain R40.</title>
        <authorList>
            <person name="Carey S.B."/>
            <person name="Jenkins J."/>
            <person name="Shu S."/>
            <person name="Lovell J.T."/>
            <person name="Sreedasyam A."/>
            <person name="Maumus F."/>
            <person name="Tiley G.P."/>
            <person name="Fernandez-Pozo N."/>
            <person name="Barry K."/>
            <person name="Chen C."/>
            <person name="Wang M."/>
            <person name="Lipzen A."/>
            <person name="Daum C."/>
            <person name="Saski C.A."/>
            <person name="Payton A.C."/>
            <person name="Mcbreen J.C."/>
            <person name="Conrad R.E."/>
            <person name="Kollar L.M."/>
            <person name="Olsson S."/>
            <person name="Huttunen S."/>
            <person name="Landis J.B."/>
            <person name="Wickett N.J."/>
            <person name="Johnson M.G."/>
            <person name="Rensing S.A."/>
            <person name="Grimwood J."/>
            <person name="Schmutz J."/>
            <person name="Mcdaniel S.F."/>
        </authorList>
    </citation>
    <scope>NUCLEOTIDE SEQUENCE</scope>
    <source>
        <strain evidence="1">R40</strain>
    </source>
</reference>
<dbReference type="Proteomes" id="UP000822688">
    <property type="component" value="Chromosome 8"/>
</dbReference>
<accession>A0A8T0H0N7</accession>
<evidence type="ECO:0000313" key="2">
    <source>
        <dbReference type="Proteomes" id="UP000822688"/>
    </source>
</evidence>
<proteinExistence type="predicted"/>
<protein>
    <submittedName>
        <fullName evidence="1">Uncharacterized protein</fullName>
    </submittedName>
</protein>
<organism evidence="1 2">
    <name type="scientific">Ceratodon purpureus</name>
    <name type="common">Fire moss</name>
    <name type="synonym">Dicranum purpureum</name>
    <dbReference type="NCBI Taxonomy" id="3225"/>
    <lineage>
        <taxon>Eukaryota</taxon>
        <taxon>Viridiplantae</taxon>
        <taxon>Streptophyta</taxon>
        <taxon>Embryophyta</taxon>
        <taxon>Bryophyta</taxon>
        <taxon>Bryophytina</taxon>
        <taxon>Bryopsida</taxon>
        <taxon>Dicranidae</taxon>
        <taxon>Pseudoditrichales</taxon>
        <taxon>Ditrichaceae</taxon>
        <taxon>Ceratodon</taxon>
    </lineage>
</organism>